<dbReference type="SUPFAM" id="SSF52172">
    <property type="entry name" value="CheY-like"/>
    <property type="match status" value="1"/>
</dbReference>
<proteinExistence type="predicted"/>
<dbReference type="Gene3D" id="1.10.10.10">
    <property type="entry name" value="Winged helix-like DNA-binding domain superfamily/Winged helix DNA-binding domain"/>
    <property type="match status" value="1"/>
</dbReference>
<dbReference type="PATRIC" id="fig|76731.3.peg.4514"/>
<dbReference type="STRING" id="76731.RD2015_4406"/>
<dbReference type="RefSeq" id="WP_058936725.1">
    <property type="nucleotide sequence ID" value="NZ_CP013729.1"/>
</dbReference>
<dbReference type="PANTHER" id="PTHR43367">
    <property type="match status" value="1"/>
</dbReference>
<dbReference type="SMART" id="SM01012">
    <property type="entry name" value="ANTAR"/>
    <property type="match status" value="1"/>
</dbReference>
<accession>A0A0U3LL45</accession>
<dbReference type="EMBL" id="CP013729">
    <property type="protein sequence ID" value="ALV08847.1"/>
    <property type="molecule type" value="Genomic_DNA"/>
</dbReference>
<dbReference type="Gene3D" id="3.40.50.2300">
    <property type="match status" value="1"/>
</dbReference>
<gene>
    <name evidence="1" type="ORF">RD2015_4406</name>
</gene>
<dbReference type="PROSITE" id="PS50110">
    <property type="entry name" value="RESPONSE_REGULATORY"/>
    <property type="match status" value="1"/>
</dbReference>
<dbReference type="PROSITE" id="PS50921">
    <property type="entry name" value="ANTAR"/>
    <property type="match status" value="1"/>
</dbReference>
<dbReference type="OrthoDB" id="9782798at2"/>
<keyword evidence="2" id="KW-1185">Reference proteome</keyword>
<dbReference type="AlphaFoldDB" id="A0A0U3LL45"/>
<dbReference type="Proteomes" id="UP000060699">
    <property type="component" value="Chromosome"/>
</dbReference>
<dbReference type="SMART" id="SM00448">
    <property type="entry name" value="REC"/>
    <property type="match status" value="1"/>
</dbReference>
<sequence length="198" mass="21990">MPATQGLRVLLIDDGAHRVHLISEELARQGCEVVGVIEQATLIHDCVLRLQPDVVIVDAESPTRDTLENLATLSARMPRPVVVFAEDADQTPMRRAIQAGVSAYVVAGLQTQRLAPVLHVAIARFEQDRALRDELNKAQEQLASRKHIERAKGILMSEMGLDEDKAYQRLRKLAMDRGETLVQVAQRVIDAHDLLRPG</sequence>
<dbReference type="InterPro" id="IPR008327">
    <property type="entry name" value="Sig_transdc_resp-reg_antiterm"/>
</dbReference>
<protein>
    <submittedName>
        <fullName evidence="1">Response regulator NasT</fullName>
    </submittedName>
</protein>
<dbReference type="KEGG" id="rdp:RD2015_4406"/>
<dbReference type="InterPro" id="IPR001789">
    <property type="entry name" value="Sig_transdc_resp-reg_receiver"/>
</dbReference>
<dbReference type="InterPro" id="IPR036388">
    <property type="entry name" value="WH-like_DNA-bd_sf"/>
</dbReference>
<evidence type="ECO:0000313" key="2">
    <source>
        <dbReference type="Proteomes" id="UP000060699"/>
    </source>
</evidence>
<dbReference type="GO" id="GO:0003723">
    <property type="term" value="F:RNA binding"/>
    <property type="evidence" value="ECO:0007669"/>
    <property type="project" value="InterPro"/>
</dbReference>
<dbReference type="PANTHER" id="PTHR43367:SF1">
    <property type="entry name" value="TWO-COMPONENT RESPONSE REGULATOR-LIKE APRR6-RELATED"/>
    <property type="match status" value="1"/>
</dbReference>
<dbReference type="Pfam" id="PF00072">
    <property type="entry name" value="Response_reg"/>
    <property type="match status" value="1"/>
</dbReference>
<organism evidence="1 2">
    <name type="scientific">Roseateles depolymerans</name>
    <dbReference type="NCBI Taxonomy" id="76731"/>
    <lineage>
        <taxon>Bacteria</taxon>
        <taxon>Pseudomonadati</taxon>
        <taxon>Pseudomonadota</taxon>
        <taxon>Betaproteobacteria</taxon>
        <taxon>Burkholderiales</taxon>
        <taxon>Sphaerotilaceae</taxon>
        <taxon>Roseateles</taxon>
    </lineage>
</organism>
<dbReference type="GO" id="GO:0000160">
    <property type="term" value="P:phosphorelay signal transduction system"/>
    <property type="evidence" value="ECO:0007669"/>
    <property type="project" value="InterPro"/>
</dbReference>
<dbReference type="InterPro" id="IPR011006">
    <property type="entry name" value="CheY-like_superfamily"/>
</dbReference>
<dbReference type="InterPro" id="IPR005561">
    <property type="entry name" value="ANTAR"/>
</dbReference>
<reference evidence="1 2" key="1">
    <citation type="submission" date="2015-12" db="EMBL/GenBank/DDBJ databases">
        <title>Complete genome of Roseateles depolymerans KCTC 42856.</title>
        <authorList>
            <person name="Kim K.M."/>
        </authorList>
    </citation>
    <scope>NUCLEOTIDE SEQUENCE [LARGE SCALE GENOMIC DNA]</scope>
    <source>
        <strain evidence="1 2">KCTC 42856</strain>
    </source>
</reference>
<evidence type="ECO:0000313" key="1">
    <source>
        <dbReference type="EMBL" id="ALV08847.1"/>
    </source>
</evidence>
<dbReference type="Pfam" id="PF03861">
    <property type="entry name" value="ANTAR"/>
    <property type="match status" value="1"/>
</dbReference>
<name>A0A0U3LL45_9BURK</name>
<dbReference type="PIRSF" id="PIRSF036382">
    <property type="entry name" value="RR_antiterm"/>
    <property type="match status" value="1"/>
</dbReference>